<evidence type="ECO:0000313" key="2">
    <source>
        <dbReference type="EMBL" id="VAX04357.1"/>
    </source>
</evidence>
<dbReference type="CDD" id="cd05266">
    <property type="entry name" value="SDR_a4"/>
    <property type="match status" value="1"/>
</dbReference>
<reference evidence="2" key="1">
    <citation type="submission" date="2018-06" db="EMBL/GenBank/DDBJ databases">
        <authorList>
            <person name="Zhirakovskaya E."/>
        </authorList>
    </citation>
    <scope>NUCLEOTIDE SEQUENCE</scope>
</reference>
<dbReference type="EMBL" id="UOFW01000090">
    <property type="protein sequence ID" value="VAX04357.1"/>
    <property type="molecule type" value="Genomic_DNA"/>
</dbReference>
<gene>
    <name evidence="2" type="ORF">MNBD_ALPHA03-1154</name>
</gene>
<sequence>MPNKLFCFGLGYSATHFINHLKDQDTGWQFAGTKRAATEYPEAHITSHIFDGNRPMTHAVEKLSDVSHMLISIAPQENIGDPVLRHHAAEISKLKNLKWLGLLSTTGIYGDRGGDWVDDNSLPAPASAKGRQRLAAEQSWLQMLHDHQIPIHIFRLGSIYGPDKGPLPNLLAGRVKKIIKPKHYFSRIHVADIAQVLSASMNAPNPGRTYNVVDDMPAESSEVIDYICDLLGRPPLPPLGLAEAEMSPMMKIFYSENKRVRNDRLKQELGITLKYPTYKKGFSALTRDL</sequence>
<proteinExistence type="predicted"/>
<dbReference type="AlphaFoldDB" id="A0A3B1BHD1"/>
<organism evidence="2">
    <name type="scientific">hydrothermal vent metagenome</name>
    <dbReference type="NCBI Taxonomy" id="652676"/>
    <lineage>
        <taxon>unclassified sequences</taxon>
        <taxon>metagenomes</taxon>
        <taxon>ecological metagenomes</taxon>
    </lineage>
</organism>
<name>A0A3B1BHD1_9ZZZZ</name>
<dbReference type="InterPro" id="IPR036291">
    <property type="entry name" value="NAD(P)-bd_dom_sf"/>
</dbReference>
<keyword evidence="1" id="KW-0520">NAD</keyword>
<accession>A0A3B1BHD1</accession>
<dbReference type="SUPFAM" id="SSF51735">
    <property type="entry name" value="NAD(P)-binding Rossmann-fold domains"/>
    <property type="match status" value="1"/>
</dbReference>
<dbReference type="Gene3D" id="3.40.50.720">
    <property type="entry name" value="NAD(P)-binding Rossmann-like Domain"/>
    <property type="match status" value="1"/>
</dbReference>
<dbReference type="PANTHER" id="PTHR43574">
    <property type="entry name" value="EPIMERASE-RELATED"/>
    <property type="match status" value="1"/>
</dbReference>
<evidence type="ECO:0000256" key="1">
    <source>
        <dbReference type="ARBA" id="ARBA00023027"/>
    </source>
</evidence>
<protein>
    <submittedName>
        <fullName evidence="2">Nucleoside-diphosphate-sugar epimerases</fullName>
    </submittedName>
</protein>